<evidence type="ECO:0000256" key="4">
    <source>
        <dbReference type="ARBA" id="ARBA00023163"/>
    </source>
</evidence>
<evidence type="ECO:0000259" key="5">
    <source>
        <dbReference type="PROSITE" id="PS50931"/>
    </source>
</evidence>
<dbReference type="PROSITE" id="PS50931">
    <property type="entry name" value="HTH_LYSR"/>
    <property type="match status" value="1"/>
</dbReference>
<dbReference type="EMBL" id="CP047962">
    <property type="protein sequence ID" value="QHQ50992.1"/>
    <property type="molecule type" value="Genomic_DNA"/>
</dbReference>
<comment type="similarity">
    <text evidence="1">Belongs to the LysR transcriptional regulatory family.</text>
</comment>
<accession>A0AAE6SI87</accession>
<dbReference type="PANTHER" id="PTHR30537">
    <property type="entry name" value="HTH-TYPE TRANSCRIPTIONAL REGULATOR"/>
    <property type="match status" value="1"/>
</dbReference>
<name>A0AAE6SI87_AERME</name>
<dbReference type="CDD" id="cd08422">
    <property type="entry name" value="PBP2_CrgA_like"/>
    <property type="match status" value="1"/>
</dbReference>
<reference evidence="6 7" key="1">
    <citation type="submission" date="2020-01" db="EMBL/GenBank/DDBJ databases">
        <title>Complete genome of Aeromonas media MC64.</title>
        <authorList>
            <person name="Cao G."/>
            <person name="Fu J."/>
            <person name="Zhong C."/>
        </authorList>
    </citation>
    <scope>NUCLEOTIDE SEQUENCE [LARGE SCALE GENOMIC DNA]</scope>
    <source>
        <strain evidence="6 7">MC64</strain>
    </source>
</reference>
<keyword evidence="4" id="KW-0804">Transcription</keyword>
<evidence type="ECO:0000313" key="6">
    <source>
        <dbReference type="EMBL" id="QHQ50992.1"/>
    </source>
</evidence>
<dbReference type="Proteomes" id="UP000463871">
    <property type="component" value="Chromosome"/>
</dbReference>
<proteinExistence type="inferred from homology"/>
<dbReference type="GO" id="GO:0003700">
    <property type="term" value="F:DNA-binding transcription factor activity"/>
    <property type="evidence" value="ECO:0007669"/>
    <property type="project" value="InterPro"/>
</dbReference>
<dbReference type="GO" id="GO:0006351">
    <property type="term" value="P:DNA-templated transcription"/>
    <property type="evidence" value="ECO:0007669"/>
    <property type="project" value="TreeGrafter"/>
</dbReference>
<keyword evidence="3" id="KW-0238">DNA-binding</keyword>
<dbReference type="FunFam" id="1.10.10.10:FF:000001">
    <property type="entry name" value="LysR family transcriptional regulator"/>
    <property type="match status" value="1"/>
</dbReference>
<dbReference type="Gene3D" id="1.10.10.10">
    <property type="entry name" value="Winged helix-like DNA-binding domain superfamily/Winged helix DNA-binding domain"/>
    <property type="match status" value="1"/>
</dbReference>
<dbReference type="SUPFAM" id="SSF46785">
    <property type="entry name" value="Winged helix' DNA-binding domain"/>
    <property type="match status" value="1"/>
</dbReference>
<dbReference type="InterPro" id="IPR036390">
    <property type="entry name" value="WH_DNA-bd_sf"/>
</dbReference>
<evidence type="ECO:0000313" key="7">
    <source>
        <dbReference type="Proteomes" id="UP000463871"/>
    </source>
</evidence>
<dbReference type="PANTHER" id="PTHR30537:SF5">
    <property type="entry name" value="HTH-TYPE TRANSCRIPTIONAL ACTIVATOR TTDR-RELATED"/>
    <property type="match status" value="1"/>
</dbReference>
<protein>
    <submittedName>
        <fullName evidence="6">LysR family transcriptional regulator</fullName>
    </submittedName>
</protein>
<dbReference type="SUPFAM" id="SSF53850">
    <property type="entry name" value="Periplasmic binding protein-like II"/>
    <property type="match status" value="1"/>
</dbReference>
<dbReference type="InterPro" id="IPR005119">
    <property type="entry name" value="LysR_subst-bd"/>
</dbReference>
<dbReference type="AlphaFoldDB" id="A0AAE6SI87"/>
<dbReference type="InterPro" id="IPR000847">
    <property type="entry name" value="LysR_HTH_N"/>
</dbReference>
<dbReference type="InterPro" id="IPR036388">
    <property type="entry name" value="WH-like_DNA-bd_sf"/>
</dbReference>
<dbReference type="Gene3D" id="3.40.190.290">
    <property type="match status" value="1"/>
</dbReference>
<evidence type="ECO:0000256" key="1">
    <source>
        <dbReference type="ARBA" id="ARBA00009437"/>
    </source>
</evidence>
<dbReference type="Pfam" id="PF03466">
    <property type="entry name" value="LysR_substrate"/>
    <property type="match status" value="1"/>
</dbReference>
<dbReference type="Pfam" id="PF00126">
    <property type="entry name" value="HTH_1"/>
    <property type="match status" value="1"/>
</dbReference>
<dbReference type="PRINTS" id="PR00039">
    <property type="entry name" value="HTHLYSR"/>
</dbReference>
<organism evidence="6 7">
    <name type="scientific">Aeromonas media</name>
    <dbReference type="NCBI Taxonomy" id="651"/>
    <lineage>
        <taxon>Bacteria</taxon>
        <taxon>Pseudomonadati</taxon>
        <taxon>Pseudomonadota</taxon>
        <taxon>Gammaproteobacteria</taxon>
        <taxon>Aeromonadales</taxon>
        <taxon>Aeromonadaceae</taxon>
        <taxon>Aeromonas</taxon>
    </lineage>
</organism>
<keyword evidence="2" id="KW-0805">Transcription regulation</keyword>
<evidence type="ECO:0000256" key="3">
    <source>
        <dbReference type="ARBA" id="ARBA00023125"/>
    </source>
</evidence>
<dbReference type="RefSeq" id="WP_161507077.1">
    <property type="nucleotide sequence ID" value="NZ_CAWPID010000001.1"/>
</dbReference>
<gene>
    <name evidence="6" type="ORF">GWI30_08885</name>
</gene>
<feature type="domain" description="HTH lysR-type" evidence="5">
    <location>
        <begin position="1"/>
        <end position="59"/>
    </location>
</feature>
<evidence type="ECO:0000256" key="2">
    <source>
        <dbReference type="ARBA" id="ARBA00023015"/>
    </source>
</evidence>
<dbReference type="GO" id="GO:0043565">
    <property type="term" value="F:sequence-specific DNA binding"/>
    <property type="evidence" value="ECO:0007669"/>
    <property type="project" value="TreeGrafter"/>
</dbReference>
<dbReference type="InterPro" id="IPR058163">
    <property type="entry name" value="LysR-type_TF_proteobact-type"/>
</dbReference>
<sequence length="305" mass="32960">MDRLGMMEVFVLAVETGSFSAVGRRLGLGQPTVSRLIAQLEERLGSRLLLRSTRGLAPTEAGEAYYRRAREILAQVNEADAMVQQCRAGLSGRLRVSAPVTFARLHIIPHLSDFLRDHPGLDLEILLDDGNVDLISAGIDVALRLGEQADSALVARRLSRCEMRVLGTPAYFAARGMPASPQGLQDHDLVLYSPKPGMGQQWLFCREDERIAVRGRGRLTVSAAEGMRAAVLAGLGLGIASEWMFAPELARGEVVVALPGWQLPTLELWTLLPAGRELSAKARAFLTFVAGLPGVKPGPEHAGVE</sequence>